<keyword evidence="6" id="KW-1185">Reference proteome</keyword>
<keyword evidence="2 5" id="KW-0238">DNA-binding</keyword>
<dbReference type="GO" id="GO:0003677">
    <property type="term" value="F:DNA binding"/>
    <property type="evidence" value="ECO:0007669"/>
    <property type="project" value="UniProtKB-KW"/>
</dbReference>
<accession>A0ABN2H150</accession>
<organism evidence="5 6">
    <name type="scientific">Fodinicola feengrottensis</name>
    <dbReference type="NCBI Taxonomy" id="435914"/>
    <lineage>
        <taxon>Bacteria</taxon>
        <taxon>Bacillati</taxon>
        <taxon>Actinomycetota</taxon>
        <taxon>Actinomycetes</taxon>
        <taxon>Mycobacteriales</taxon>
        <taxon>Fodinicola</taxon>
    </lineage>
</organism>
<dbReference type="EMBL" id="BAAANY010000009">
    <property type="protein sequence ID" value="GAA1680227.1"/>
    <property type="molecule type" value="Genomic_DNA"/>
</dbReference>
<dbReference type="PROSITE" id="PS50932">
    <property type="entry name" value="HTH_LACI_2"/>
    <property type="match status" value="1"/>
</dbReference>
<dbReference type="Pfam" id="PF13377">
    <property type="entry name" value="Peripla_BP_3"/>
    <property type="match status" value="1"/>
</dbReference>
<evidence type="ECO:0000256" key="1">
    <source>
        <dbReference type="ARBA" id="ARBA00023015"/>
    </source>
</evidence>
<dbReference type="PANTHER" id="PTHR30146:SF109">
    <property type="entry name" value="HTH-TYPE TRANSCRIPTIONAL REGULATOR GALS"/>
    <property type="match status" value="1"/>
</dbReference>
<gene>
    <name evidence="5" type="ORF">GCM10009765_31790</name>
</gene>
<dbReference type="SUPFAM" id="SSF53822">
    <property type="entry name" value="Periplasmic binding protein-like I"/>
    <property type="match status" value="1"/>
</dbReference>
<protein>
    <submittedName>
        <fullName evidence="5">LacI family DNA-binding transcriptional regulator</fullName>
    </submittedName>
</protein>
<feature type="domain" description="HTH lacI-type" evidence="4">
    <location>
        <begin position="12"/>
        <end position="64"/>
    </location>
</feature>
<dbReference type="Proteomes" id="UP001500618">
    <property type="component" value="Unassembled WGS sequence"/>
</dbReference>
<sequence>MSTTDTSVIHDIRDVARVAGVSIGTVSNVLNRPHMVADTTRERVEEVIARTGFVRNASARHLRQGRTRTIGLVVQDVMNPFFTEVARAAEDAATDSGYLLYLCNSAGSPEKEAAYLRALVEQQVSGVLLTPLQEIPAVMNTLRARGTPVVLVDRASEQPDQCSTAVDDVHGGDLAASHLLSIGRRRIAFISSTWSIRQCADRRAGVRRALRRARLSVRDHLRELVVPEMMTPAAGEQAVEDLLAEGLPDGIFCANDVLALGVLRGLLRHGVKVPQDVALIGYDDIEIAAASPVALSSVRQPTAAVSRRAGELLLEECDRPAEHRHQQLVFMPELVIRESTGGHG</sequence>
<dbReference type="InterPro" id="IPR010982">
    <property type="entry name" value="Lambda_DNA-bd_dom_sf"/>
</dbReference>
<name>A0ABN2H150_9ACTN</name>
<proteinExistence type="predicted"/>
<dbReference type="CDD" id="cd01392">
    <property type="entry name" value="HTH_LacI"/>
    <property type="match status" value="1"/>
</dbReference>
<dbReference type="InterPro" id="IPR000843">
    <property type="entry name" value="HTH_LacI"/>
</dbReference>
<evidence type="ECO:0000256" key="2">
    <source>
        <dbReference type="ARBA" id="ARBA00023125"/>
    </source>
</evidence>
<dbReference type="PROSITE" id="PS00356">
    <property type="entry name" value="HTH_LACI_1"/>
    <property type="match status" value="1"/>
</dbReference>
<reference evidence="6" key="1">
    <citation type="journal article" date="2019" name="Int. J. Syst. Evol. Microbiol.">
        <title>The Global Catalogue of Microorganisms (GCM) 10K type strain sequencing project: providing services to taxonomists for standard genome sequencing and annotation.</title>
        <authorList>
            <consortium name="The Broad Institute Genomics Platform"/>
            <consortium name="The Broad Institute Genome Sequencing Center for Infectious Disease"/>
            <person name="Wu L."/>
            <person name="Ma J."/>
        </authorList>
    </citation>
    <scope>NUCLEOTIDE SEQUENCE [LARGE SCALE GENOMIC DNA]</scope>
    <source>
        <strain evidence="6">JCM 14718</strain>
    </source>
</reference>
<keyword evidence="3" id="KW-0804">Transcription</keyword>
<evidence type="ECO:0000259" key="4">
    <source>
        <dbReference type="PROSITE" id="PS50932"/>
    </source>
</evidence>
<evidence type="ECO:0000256" key="3">
    <source>
        <dbReference type="ARBA" id="ARBA00023163"/>
    </source>
</evidence>
<dbReference type="PANTHER" id="PTHR30146">
    <property type="entry name" value="LACI-RELATED TRANSCRIPTIONAL REPRESSOR"/>
    <property type="match status" value="1"/>
</dbReference>
<dbReference type="RefSeq" id="WP_344311030.1">
    <property type="nucleotide sequence ID" value="NZ_BAAANY010000009.1"/>
</dbReference>
<comment type="caution">
    <text evidence="5">The sequence shown here is derived from an EMBL/GenBank/DDBJ whole genome shotgun (WGS) entry which is preliminary data.</text>
</comment>
<dbReference type="InterPro" id="IPR028082">
    <property type="entry name" value="Peripla_BP_I"/>
</dbReference>
<evidence type="ECO:0000313" key="6">
    <source>
        <dbReference type="Proteomes" id="UP001500618"/>
    </source>
</evidence>
<dbReference type="InterPro" id="IPR046335">
    <property type="entry name" value="LacI/GalR-like_sensor"/>
</dbReference>
<evidence type="ECO:0000313" key="5">
    <source>
        <dbReference type="EMBL" id="GAA1680227.1"/>
    </source>
</evidence>
<dbReference type="Gene3D" id="3.40.50.2300">
    <property type="match status" value="2"/>
</dbReference>
<keyword evidence="1" id="KW-0805">Transcription regulation</keyword>
<dbReference type="SUPFAM" id="SSF47413">
    <property type="entry name" value="lambda repressor-like DNA-binding domains"/>
    <property type="match status" value="1"/>
</dbReference>
<dbReference type="SMART" id="SM00354">
    <property type="entry name" value="HTH_LACI"/>
    <property type="match status" value="1"/>
</dbReference>
<dbReference type="Gene3D" id="1.10.260.40">
    <property type="entry name" value="lambda repressor-like DNA-binding domains"/>
    <property type="match status" value="1"/>
</dbReference>
<dbReference type="Pfam" id="PF00356">
    <property type="entry name" value="LacI"/>
    <property type="match status" value="1"/>
</dbReference>